<dbReference type="SUPFAM" id="SSF53850">
    <property type="entry name" value="Periplasmic binding protein-like II"/>
    <property type="match status" value="1"/>
</dbReference>
<dbReference type="InterPro" id="IPR036388">
    <property type="entry name" value="WH-like_DNA-bd_sf"/>
</dbReference>
<feature type="domain" description="HTH lysR-type" evidence="5">
    <location>
        <begin position="1"/>
        <end position="59"/>
    </location>
</feature>
<gene>
    <name evidence="7" type="ORF">IC627_19895</name>
    <name evidence="6" type="ORF">PDPUS_2_01147</name>
</gene>
<dbReference type="Pfam" id="PF03466">
    <property type="entry name" value="LysR_substrate"/>
    <property type="match status" value="1"/>
</dbReference>
<proteinExistence type="inferred from homology"/>
<dbReference type="PROSITE" id="PS50931">
    <property type="entry name" value="HTH_LYSR"/>
    <property type="match status" value="1"/>
</dbReference>
<dbReference type="SUPFAM" id="SSF46785">
    <property type="entry name" value="Winged helix' DNA-binding domain"/>
    <property type="match status" value="1"/>
</dbReference>
<evidence type="ECO:0000313" key="6">
    <source>
        <dbReference type="EMBL" id="BAX55733.1"/>
    </source>
</evidence>
<dbReference type="FunFam" id="1.10.10.10:FF:000001">
    <property type="entry name" value="LysR family transcriptional regulator"/>
    <property type="match status" value="1"/>
</dbReference>
<keyword evidence="2" id="KW-0805">Transcription regulation</keyword>
<dbReference type="PRINTS" id="PR00039">
    <property type="entry name" value="HTHLYSR"/>
</dbReference>
<dbReference type="Proteomes" id="UP000218676">
    <property type="component" value="Chromosome 2"/>
</dbReference>
<reference evidence="8" key="2">
    <citation type="submission" date="2017-05" db="EMBL/GenBank/DDBJ databases">
        <title>Whole genome sequence of fish pathogenic bacteria, Photobacterium damselae subsp. piscicida, strain 91-197, isolated from hybrid striped bass (Morone sp.) in USA.</title>
        <authorList>
            <person name="Teru Y."/>
            <person name="Hikima J."/>
            <person name="Kono T."/>
            <person name="Sakai M."/>
            <person name="Takano T."/>
            <person name="Hawke J.P."/>
            <person name="Takeyama H."/>
            <person name="Aoki T."/>
        </authorList>
    </citation>
    <scope>NUCLEOTIDE SEQUENCE [LARGE SCALE GENOMIC DNA]</scope>
    <source>
        <strain evidence="8">91-197</strain>
    </source>
</reference>
<dbReference type="AlphaFoldDB" id="A0A1V1VD45"/>
<name>A0A1V1VD45_PHODP</name>
<dbReference type="Gene3D" id="3.40.190.290">
    <property type="match status" value="1"/>
</dbReference>
<dbReference type="InterPro" id="IPR000847">
    <property type="entry name" value="LysR_HTH_N"/>
</dbReference>
<dbReference type="InterPro" id="IPR036390">
    <property type="entry name" value="WH_DNA-bd_sf"/>
</dbReference>
<evidence type="ECO:0000256" key="2">
    <source>
        <dbReference type="ARBA" id="ARBA00023015"/>
    </source>
</evidence>
<dbReference type="InterPro" id="IPR005119">
    <property type="entry name" value="LysR_subst-bd"/>
</dbReference>
<sequence>MDKLGAMRAFVRVVQTGSFSATGRELNTSQTAISKKVAALEKEIGVKLLTRNSRELALTPSGTEYFNKCVAILGEIDEVEASAREDVAVPKGVLRISAPIAFSRLVLASLLSEFNSLYPEISIDLLASDQHVDLISSGVDVAIRARNLEDSTLIARHLFDNVLMLFASPDYLAKNGTPNKPEDLLEHNCLVYSRLHSVNTWSFSCKQQEHLISVHGSFRCDNGDVLLDAALAGLGITHLPKWMVSRYVESGALIPLLVDYEGQKLPFNAVYLQNRYVPLKVRCFVDFLKQKIDGCGEFFK</sequence>
<dbReference type="EMBL" id="CP061855">
    <property type="protein sequence ID" value="QOD58077.1"/>
    <property type="molecule type" value="Genomic_DNA"/>
</dbReference>
<dbReference type="CDD" id="cd08422">
    <property type="entry name" value="PBP2_CrgA_like"/>
    <property type="match status" value="1"/>
</dbReference>
<dbReference type="Gene3D" id="1.10.10.10">
    <property type="entry name" value="Winged helix-like DNA-binding domain superfamily/Winged helix DNA-binding domain"/>
    <property type="match status" value="1"/>
</dbReference>
<keyword evidence="4" id="KW-0804">Transcription</keyword>
<organism evidence="6 8">
    <name type="scientific">Photobacterium damsela subsp. piscicida</name>
    <name type="common">Pasteurella piscicida</name>
    <dbReference type="NCBI Taxonomy" id="38294"/>
    <lineage>
        <taxon>Bacteria</taxon>
        <taxon>Pseudomonadati</taxon>
        <taxon>Pseudomonadota</taxon>
        <taxon>Gammaproteobacteria</taxon>
        <taxon>Vibrionales</taxon>
        <taxon>Vibrionaceae</taxon>
        <taxon>Photobacterium</taxon>
    </lineage>
</organism>
<dbReference type="GO" id="GO:0003700">
    <property type="term" value="F:DNA-binding transcription factor activity"/>
    <property type="evidence" value="ECO:0007669"/>
    <property type="project" value="InterPro"/>
</dbReference>
<dbReference type="PANTHER" id="PTHR30537:SF80">
    <property type="entry name" value="TRANSCRIPTIONAL REGULATOR"/>
    <property type="match status" value="1"/>
</dbReference>
<evidence type="ECO:0000256" key="3">
    <source>
        <dbReference type="ARBA" id="ARBA00023125"/>
    </source>
</evidence>
<evidence type="ECO:0000259" key="5">
    <source>
        <dbReference type="PROSITE" id="PS50931"/>
    </source>
</evidence>
<evidence type="ECO:0000313" key="9">
    <source>
        <dbReference type="Proteomes" id="UP000516656"/>
    </source>
</evidence>
<evidence type="ECO:0000256" key="1">
    <source>
        <dbReference type="ARBA" id="ARBA00009437"/>
    </source>
</evidence>
<protein>
    <submittedName>
        <fullName evidence="6">HTH-type transcriptional regulator DmlR</fullName>
    </submittedName>
    <submittedName>
        <fullName evidence="7">LysR family transcriptional regulator</fullName>
    </submittedName>
</protein>
<reference evidence="6" key="1">
    <citation type="journal article" date="2017" name="Genome Announc.">
        <title>Whole-Genome Sequence of Photobacterium damselae subsp. piscicida Strain 91-197, Isolated from Hybrid Striped Bass (Morone sp.) in the United States.</title>
        <authorList>
            <person name="Teru Y."/>
            <person name="Hikima J."/>
            <person name="Kono T."/>
            <person name="Sakai M."/>
            <person name="Takano T."/>
            <person name="Hawke J.P."/>
            <person name="Takeyama H."/>
            <person name="Aoki T."/>
        </authorList>
    </citation>
    <scope>NUCLEOTIDE SEQUENCE</scope>
    <source>
        <strain evidence="6">91-197</strain>
    </source>
</reference>
<dbReference type="PANTHER" id="PTHR30537">
    <property type="entry name" value="HTH-TYPE TRANSCRIPTIONAL REGULATOR"/>
    <property type="match status" value="1"/>
</dbReference>
<reference evidence="7 9" key="3">
    <citation type="submission" date="2020-09" db="EMBL/GenBank/DDBJ databases">
        <title>Complete, closed and curated genome sequences of Photobacterium damselae subsp. piscicida isolates from Australia indicate localised evolution and additional plasmid-borne pathogenicity mechanisms.</title>
        <authorList>
            <person name="Baseggio L."/>
            <person name="Silayeva O."/>
            <person name="Buller N."/>
            <person name="Landos M."/>
            <person name="Engelstaedter J."/>
            <person name="Barnes A.C."/>
        </authorList>
    </citation>
    <scope>NUCLEOTIDE SEQUENCE [LARGE SCALE GENOMIC DNA]</scope>
    <source>
        <strain evidence="7 9">AS-16-0540-1</strain>
    </source>
</reference>
<evidence type="ECO:0000313" key="8">
    <source>
        <dbReference type="Proteomes" id="UP000218676"/>
    </source>
</evidence>
<comment type="similarity">
    <text evidence="1">Belongs to the LysR transcriptional regulatory family.</text>
</comment>
<dbReference type="EMBL" id="AP018046">
    <property type="protein sequence ID" value="BAX55733.1"/>
    <property type="molecule type" value="Genomic_DNA"/>
</dbReference>
<dbReference type="Proteomes" id="UP000516656">
    <property type="component" value="Chromosome 2"/>
</dbReference>
<dbReference type="Pfam" id="PF00126">
    <property type="entry name" value="HTH_1"/>
    <property type="match status" value="1"/>
</dbReference>
<dbReference type="GO" id="GO:0003677">
    <property type="term" value="F:DNA binding"/>
    <property type="evidence" value="ECO:0007669"/>
    <property type="project" value="UniProtKB-KW"/>
</dbReference>
<keyword evidence="3" id="KW-0238">DNA-binding</keyword>
<dbReference type="RefSeq" id="WP_086958610.1">
    <property type="nucleotide sequence ID" value="NZ_AP018046.1"/>
</dbReference>
<dbReference type="InterPro" id="IPR058163">
    <property type="entry name" value="LysR-type_TF_proteobact-type"/>
</dbReference>
<accession>A0A1V1VD45</accession>
<evidence type="ECO:0000313" key="7">
    <source>
        <dbReference type="EMBL" id="QOD58077.1"/>
    </source>
</evidence>
<dbReference type="FunFam" id="3.40.190.290:FF:000001">
    <property type="entry name" value="Transcriptional regulator, LysR family"/>
    <property type="match status" value="1"/>
</dbReference>
<evidence type="ECO:0000256" key="4">
    <source>
        <dbReference type="ARBA" id="ARBA00023163"/>
    </source>
</evidence>